<feature type="domain" description="Peptidase M12B" evidence="15">
    <location>
        <begin position="1"/>
        <end position="185"/>
    </location>
</feature>
<evidence type="ECO:0000256" key="8">
    <source>
        <dbReference type="ARBA" id="ARBA00023157"/>
    </source>
</evidence>
<dbReference type="Pfam" id="PF00090">
    <property type="entry name" value="TSP_1"/>
    <property type="match status" value="1"/>
</dbReference>
<dbReference type="GO" id="GO:0005576">
    <property type="term" value="C:extracellular region"/>
    <property type="evidence" value="ECO:0007669"/>
    <property type="project" value="UniProtKB-SubCell"/>
</dbReference>
<protein>
    <recommendedName>
        <fullName evidence="15">Peptidase M12B domain-containing protein</fullName>
    </recommendedName>
</protein>
<dbReference type="GO" id="GO:0030198">
    <property type="term" value="P:extracellular matrix organization"/>
    <property type="evidence" value="ECO:0007669"/>
    <property type="project" value="InterPro"/>
</dbReference>
<dbReference type="OrthoDB" id="412680at2759"/>
<dbReference type="InterPro" id="IPR041645">
    <property type="entry name" value="ADAMTS_CR_2"/>
</dbReference>
<organism evidence="16 17">
    <name type="scientific">Ignelater luminosus</name>
    <name type="common">Cucubano</name>
    <name type="synonym">Pyrophorus luminosus</name>
    <dbReference type="NCBI Taxonomy" id="2038154"/>
    <lineage>
        <taxon>Eukaryota</taxon>
        <taxon>Metazoa</taxon>
        <taxon>Ecdysozoa</taxon>
        <taxon>Arthropoda</taxon>
        <taxon>Hexapoda</taxon>
        <taxon>Insecta</taxon>
        <taxon>Pterygota</taxon>
        <taxon>Neoptera</taxon>
        <taxon>Endopterygota</taxon>
        <taxon>Coleoptera</taxon>
        <taxon>Polyphaga</taxon>
        <taxon>Elateriformia</taxon>
        <taxon>Elateroidea</taxon>
        <taxon>Elateridae</taxon>
        <taxon>Agrypninae</taxon>
        <taxon>Pyrophorini</taxon>
        <taxon>Ignelater</taxon>
    </lineage>
</organism>
<evidence type="ECO:0000313" key="17">
    <source>
        <dbReference type="Proteomes" id="UP000801492"/>
    </source>
</evidence>
<evidence type="ECO:0000256" key="14">
    <source>
        <dbReference type="SAM" id="MobiDB-lite"/>
    </source>
</evidence>
<dbReference type="AlphaFoldDB" id="A0A8K0D356"/>
<feature type="binding site" evidence="11">
    <location>
        <position position="180"/>
    </location>
    <ligand>
        <name>Ca(2+)</name>
        <dbReference type="ChEBI" id="CHEBI:29108"/>
        <label>1</label>
    </ligand>
</feature>
<dbReference type="GO" id="GO:0006508">
    <property type="term" value="P:proteolysis"/>
    <property type="evidence" value="ECO:0007669"/>
    <property type="project" value="UniProtKB-KW"/>
</dbReference>
<gene>
    <name evidence="16" type="ORF">ILUMI_07638</name>
</gene>
<feature type="disulfide bond" evidence="12">
    <location>
        <begin position="288"/>
        <end position="326"/>
    </location>
</feature>
<feature type="disulfide bond" evidence="12">
    <location>
        <begin position="217"/>
        <end position="237"/>
    </location>
</feature>
<evidence type="ECO:0000256" key="10">
    <source>
        <dbReference type="PIRSR" id="PIRSR613273-1"/>
    </source>
</evidence>
<feature type="binding site" evidence="11 13">
    <location>
        <position position="120"/>
    </location>
    <ligand>
        <name>Zn(2+)</name>
        <dbReference type="ChEBI" id="CHEBI:29105"/>
        <note>catalytic</note>
    </ligand>
</feature>
<dbReference type="InterPro" id="IPR000884">
    <property type="entry name" value="TSP1_rpt"/>
</dbReference>
<keyword evidence="7" id="KW-0482">Metalloprotease</keyword>
<name>A0A8K0D356_IGNLU</name>
<dbReference type="PROSITE" id="PS50215">
    <property type="entry name" value="ADAM_MEPRO"/>
    <property type="match status" value="1"/>
</dbReference>
<dbReference type="Gene3D" id="2.20.100.10">
    <property type="entry name" value="Thrombospondin type-1 (TSP1) repeat"/>
    <property type="match status" value="2"/>
</dbReference>
<feature type="binding site" evidence="11 13">
    <location>
        <position position="124"/>
    </location>
    <ligand>
        <name>Zn(2+)</name>
        <dbReference type="ChEBI" id="CHEBI:29105"/>
        <note>catalytic</note>
    </ligand>
</feature>
<dbReference type="InterPro" id="IPR010294">
    <property type="entry name" value="ADAMTS_spacer1"/>
</dbReference>
<keyword evidence="2" id="KW-0964">Secreted</keyword>
<keyword evidence="3" id="KW-0645">Protease</keyword>
<feature type="disulfide bond" evidence="12">
    <location>
        <begin position="79"/>
        <end position="86"/>
    </location>
</feature>
<comment type="subcellular location">
    <subcellularLocation>
        <location evidence="1">Secreted</location>
    </subcellularLocation>
</comment>
<comment type="caution">
    <text evidence="16">The sequence shown here is derived from an EMBL/GenBank/DDBJ whole genome shotgun (WGS) entry which is preliminary data.</text>
</comment>
<dbReference type="InterPro" id="IPR050439">
    <property type="entry name" value="ADAMTS_ADAMTS-like"/>
</dbReference>
<dbReference type="Pfam" id="PF05986">
    <property type="entry name" value="ADAMTS_spacer1"/>
    <property type="match status" value="1"/>
</dbReference>
<dbReference type="InterPro" id="IPR024079">
    <property type="entry name" value="MetalloPept_cat_dom_sf"/>
</dbReference>
<feature type="disulfide bond" evidence="12">
    <location>
        <begin position="284"/>
        <end position="321"/>
    </location>
</feature>
<proteinExistence type="predicted"/>
<dbReference type="FunFam" id="2.20.100.10:FF:000006">
    <property type="entry name" value="A disintegrin and metalloproteinase with thrombospondin motifs 1"/>
    <property type="match status" value="1"/>
</dbReference>
<evidence type="ECO:0000256" key="1">
    <source>
        <dbReference type="ARBA" id="ARBA00004613"/>
    </source>
</evidence>
<dbReference type="PANTHER" id="PTHR13723">
    <property type="entry name" value="ADAMTS A DISINTEGRIN AND METALLOPROTEASE WITH THROMBOSPONDIN MOTIFS PROTEASE"/>
    <property type="match status" value="1"/>
</dbReference>
<dbReference type="PANTHER" id="PTHR13723:SF200">
    <property type="entry name" value="ADAM METALLOPEPTIDASE WITH THROMBOSPONDIN TYPE 1 MOTIF B, ISOFORM B"/>
    <property type="match status" value="1"/>
</dbReference>
<evidence type="ECO:0000256" key="12">
    <source>
        <dbReference type="PIRSR" id="PIRSR613273-3"/>
    </source>
</evidence>
<dbReference type="InterPro" id="IPR045371">
    <property type="entry name" value="ADAMTS_CR_3"/>
</dbReference>
<feature type="disulfide bond" evidence="12">
    <location>
        <begin position="138"/>
        <end position="164"/>
    </location>
</feature>
<dbReference type="PROSITE" id="PS50092">
    <property type="entry name" value="TSP1"/>
    <property type="match status" value="3"/>
</dbReference>
<feature type="active site" evidence="10 13">
    <location>
        <position position="121"/>
    </location>
</feature>
<feature type="binding site" evidence="11 13">
    <location>
        <position position="130"/>
    </location>
    <ligand>
        <name>Zn(2+)</name>
        <dbReference type="ChEBI" id="CHEBI:29105"/>
        <note>catalytic</note>
    </ligand>
</feature>
<dbReference type="GO" id="GO:0031012">
    <property type="term" value="C:extracellular matrix"/>
    <property type="evidence" value="ECO:0007669"/>
    <property type="project" value="TreeGrafter"/>
</dbReference>
<feature type="disulfide bond" evidence="12">
    <location>
        <begin position="225"/>
        <end position="256"/>
    </location>
</feature>
<dbReference type="PRINTS" id="PR01857">
    <property type="entry name" value="ADAMTSFAMILY"/>
</dbReference>
<feature type="binding site" evidence="11">
    <location>
        <position position="68"/>
    </location>
    <ligand>
        <name>Ca(2+)</name>
        <dbReference type="ChEBI" id="CHEBI:29108"/>
        <label>1</label>
    </ligand>
</feature>
<dbReference type="InterPro" id="IPR001590">
    <property type="entry name" value="Peptidase_M12B"/>
</dbReference>
<accession>A0A8K0D356</accession>
<dbReference type="Pfam" id="PF19030">
    <property type="entry name" value="TSP1_ADAMTS"/>
    <property type="match status" value="2"/>
</dbReference>
<evidence type="ECO:0000256" key="13">
    <source>
        <dbReference type="PROSITE-ProRule" id="PRU00276"/>
    </source>
</evidence>
<keyword evidence="17" id="KW-1185">Reference proteome</keyword>
<evidence type="ECO:0000256" key="3">
    <source>
        <dbReference type="ARBA" id="ARBA00022670"/>
    </source>
</evidence>
<keyword evidence="8 12" id="KW-1015">Disulfide bond</keyword>
<dbReference type="InterPro" id="IPR036383">
    <property type="entry name" value="TSP1_rpt_sf"/>
</dbReference>
<keyword evidence="11" id="KW-0106">Calcium</keyword>
<evidence type="ECO:0000256" key="9">
    <source>
        <dbReference type="ARBA" id="ARBA00023180"/>
    </source>
</evidence>
<feature type="disulfide bond" evidence="12">
    <location>
        <begin position="250"/>
        <end position="261"/>
    </location>
</feature>
<dbReference type="CDD" id="cd04273">
    <property type="entry name" value="ZnMc_ADAMTS_like"/>
    <property type="match status" value="1"/>
</dbReference>
<dbReference type="Pfam" id="PF19236">
    <property type="entry name" value="ADAMTS_CR_3"/>
    <property type="match status" value="1"/>
</dbReference>
<evidence type="ECO:0000256" key="2">
    <source>
        <dbReference type="ARBA" id="ARBA00022525"/>
    </source>
</evidence>
<feature type="binding site" evidence="11">
    <location>
        <position position="183"/>
    </location>
    <ligand>
        <name>Ca(2+)</name>
        <dbReference type="ChEBI" id="CHEBI:29108"/>
        <label>2</label>
    </ligand>
</feature>
<dbReference type="Gene3D" id="3.40.390.10">
    <property type="entry name" value="Collagenase (Catalytic Domain)"/>
    <property type="match status" value="1"/>
</dbReference>
<comment type="cofactor">
    <cofactor evidence="11">
        <name>Zn(2+)</name>
        <dbReference type="ChEBI" id="CHEBI:29105"/>
    </cofactor>
    <text evidence="11">Binds 1 zinc ion per subunit.</text>
</comment>
<evidence type="ECO:0000256" key="11">
    <source>
        <dbReference type="PIRSR" id="PIRSR613273-2"/>
    </source>
</evidence>
<feature type="disulfide bond" evidence="12">
    <location>
        <begin position="98"/>
        <end position="180"/>
    </location>
</feature>
<dbReference type="SMART" id="SM00209">
    <property type="entry name" value="TSP1"/>
    <property type="match status" value="3"/>
</dbReference>
<keyword evidence="6 11" id="KW-0862">Zinc</keyword>
<reference evidence="16" key="1">
    <citation type="submission" date="2019-08" db="EMBL/GenBank/DDBJ databases">
        <title>The genome of the North American firefly Photinus pyralis.</title>
        <authorList>
            <consortium name="Photinus pyralis genome working group"/>
            <person name="Fallon T.R."/>
            <person name="Sander Lower S.E."/>
            <person name="Weng J.-K."/>
        </authorList>
    </citation>
    <scope>NUCLEOTIDE SEQUENCE</scope>
    <source>
        <strain evidence="16">TRF0915ILg1</strain>
        <tissue evidence="16">Whole body</tissue>
    </source>
</reference>
<dbReference type="Proteomes" id="UP000801492">
    <property type="component" value="Unassembled WGS sequence"/>
</dbReference>
<feature type="disulfide bond" evidence="12">
    <location>
        <begin position="299"/>
        <end position="311"/>
    </location>
</feature>
<dbReference type="Gene3D" id="3.40.1620.60">
    <property type="match status" value="1"/>
</dbReference>
<keyword evidence="9" id="KW-0325">Glycoprotein</keyword>
<evidence type="ECO:0000256" key="6">
    <source>
        <dbReference type="ARBA" id="ARBA00022833"/>
    </source>
</evidence>
<dbReference type="SUPFAM" id="SSF82895">
    <property type="entry name" value="TSP-1 type 1 repeat"/>
    <property type="match status" value="2"/>
</dbReference>
<evidence type="ECO:0000256" key="7">
    <source>
        <dbReference type="ARBA" id="ARBA00023049"/>
    </source>
</evidence>
<evidence type="ECO:0000256" key="4">
    <source>
        <dbReference type="ARBA" id="ARBA00022723"/>
    </source>
</evidence>
<dbReference type="InterPro" id="IPR013273">
    <property type="entry name" value="ADAMTS/ADAMTS-like"/>
</dbReference>
<keyword evidence="5" id="KW-0378">Hydrolase</keyword>
<evidence type="ECO:0000259" key="15">
    <source>
        <dbReference type="PROSITE" id="PS50215"/>
    </source>
</evidence>
<dbReference type="SUPFAM" id="SSF55486">
    <property type="entry name" value="Metalloproteases ('zincins'), catalytic domain"/>
    <property type="match status" value="1"/>
</dbReference>
<keyword evidence="4 11" id="KW-0479">Metal-binding</keyword>
<dbReference type="GO" id="GO:0046872">
    <property type="term" value="F:metal ion binding"/>
    <property type="evidence" value="ECO:0007669"/>
    <property type="project" value="UniProtKB-KW"/>
</dbReference>
<evidence type="ECO:0000313" key="16">
    <source>
        <dbReference type="EMBL" id="KAF2898538.1"/>
    </source>
</evidence>
<dbReference type="Pfam" id="PF01421">
    <property type="entry name" value="Reprolysin"/>
    <property type="match status" value="1"/>
</dbReference>
<feature type="region of interest" description="Disordered" evidence="14">
    <location>
        <begin position="790"/>
        <end position="823"/>
    </location>
</feature>
<dbReference type="EMBL" id="VTPC01003420">
    <property type="protein sequence ID" value="KAF2898538.1"/>
    <property type="molecule type" value="Genomic_DNA"/>
</dbReference>
<feature type="binding site" evidence="11">
    <location>
        <position position="183"/>
    </location>
    <ligand>
        <name>Ca(2+)</name>
        <dbReference type="ChEBI" id="CHEBI:29108"/>
        <label>1</label>
    </ligand>
</feature>
<feature type="disulfide bond" evidence="12">
    <location>
        <begin position="207"/>
        <end position="230"/>
    </location>
</feature>
<dbReference type="Gene3D" id="2.60.120.830">
    <property type="match status" value="1"/>
</dbReference>
<sequence length="823" mass="92102">MNMVSDFYHDVSAGNQMDVVVVRVMYLEKEEEEIDLTISANADETLGSFCKWQQTINPKDIKHPNHHDIAVLLTRYDICADSMTNCGLMGLAYVAAACTGDKPCAINEDGGLILGIVVAHEMGHIMGCAHDKEEESGCHPQDKSGAYYVMSPYVHIHTNVWSSCSRVFITQLFDNNLGECLNDEPQESLYKDTGMLPGTMYDAEFQCNNAFPGSTVCKADPQKFCEMLLCKVSATTCMSNGEPPADGTKCGEDMWCYDAKCIEIGTRPEAVHGGWGNWGQWTQCSRTCGGGVSYSERDCNNPTPKHKGRYCLGERKRIKLCNTQACAEGSLSYRAIQCSEFDDKPFHAKLYKWLPFLKEEDPCALYCINTDHIYSKLAPRARDGTKCKRGTKSMCVSGVCRKVGCDYILDSDAVEDECGICKGDGTQCKLVDETYTGPPGHSYVKVVTIPKGSRKIYVEERKPSDNTIAISAADEKKFYLNGDFTEQQDGDHDIGGVEGVYSHPEPNKESLVIYGPLKEDIVLFVVYYGNENVGYHYKYAEPIGDTTYQPHYHWEFIEWGECSVRCGGGTEVSEPECVEAKGGKVSSSFCKELEKPPIKTRKCNEQPCKTKWRIGKWSLCSACKFQSGVRIREVECIREAQKPGNEDVLVDDEKCPPPKPGTRELCNSHRKCAKTKREDSGISADILKNLWFQTRNEYMLQEPLSLREISNPRSLRKARRSIIKSRRNLDNVTKYKGNANATLKVGTIVDDKISPEQIKLIEVPLKQSHLSLNLTDVAFETMGDKVPDSIDSTKEKVFSGKEAAKRMKEIQHKNQTDVPDKKK</sequence>
<dbReference type="GO" id="GO:0004222">
    <property type="term" value="F:metalloendopeptidase activity"/>
    <property type="evidence" value="ECO:0007669"/>
    <property type="project" value="InterPro"/>
</dbReference>
<feature type="disulfide bond" evidence="12">
    <location>
        <begin position="50"/>
        <end position="104"/>
    </location>
</feature>
<dbReference type="Pfam" id="PF17771">
    <property type="entry name" value="ADAMTS_CR_2"/>
    <property type="match status" value="1"/>
</dbReference>
<evidence type="ECO:0000256" key="5">
    <source>
        <dbReference type="ARBA" id="ARBA00022801"/>
    </source>
</evidence>
<comment type="caution">
    <text evidence="13">Lacks conserved residue(s) required for the propagation of feature annotation.</text>
</comment>